<dbReference type="EMBL" id="AAVT01000001">
    <property type="protein sequence ID" value="EAW33158.1"/>
    <property type="molecule type" value="Genomic_DNA"/>
</dbReference>
<dbReference type="eggNOG" id="ENOG5032YJ0">
    <property type="taxonomic scope" value="Bacteria"/>
</dbReference>
<evidence type="ECO:0008006" key="4">
    <source>
        <dbReference type="Google" id="ProtNLM"/>
    </source>
</evidence>
<dbReference type="Proteomes" id="UP000004931">
    <property type="component" value="Unassembled WGS sequence"/>
</dbReference>
<keyword evidence="3" id="KW-1185">Reference proteome</keyword>
<organism evidence="2 3">
    <name type="scientific">marine gamma proteobacterium HTCC2143</name>
    <dbReference type="NCBI Taxonomy" id="247633"/>
    <lineage>
        <taxon>Bacteria</taxon>
        <taxon>Pseudomonadati</taxon>
        <taxon>Pseudomonadota</taxon>
        <taxon>Gammaproteobacteria</taxon>
        <taxon>Cellvibrionales</taxon>
        <taxon>Spongiibacteraceae</taxon>
        <taxon>BD1-7 clade</taxon>
    </lineage>
</organism>
<evidence type="ECO:0000313" key="3">
    <source>
        <dbReference type="Proteomes" id="UP000004931"/>
    </source>
</evidence>
<feature type="transmembrane region" description="Helical" evidence="1">
    <location>
        <begin position="125"/>
        <end position="144"/>
    </location>
</feature>
<accession>A0YAK4</accession>
<evidence type="ECO:0000313" key="2">
    <source>
        <dbReference type="EMBL" id="EAW33158.1"/>
    </source>
</evidence>
<sequence length="149" mass="15936">MAAGIIDECSETISQTLMIQKEGKIMKKVLRVIVLLPAILFIGIGMRWLVDPQGAAAALGMPLLDGIGRSSQIGDVGGFFLVTGIMVVLGVITGKRAWFQAPALLLMMIAIFRILAWLLHDAALATSMIAVEVVLAVLFVFASARLTKD</sequence>
<keyword evidence="1" id="KW-0812">Transmembrane</keyword>
<proteinExistence type="predicted"/>
<evidence type="ECO:0000256" key="1">
    <source>
        <dbReference type="SAM" id="Phobius"/>
    </source>
</evidence>
<keyword evidence="1" id="KW-0472">Membrane</keyword>
<name>A0YAK4_9GAMM</name>
<feature type="transmembrane region" description="Helical" evidence="1">
    <location>
        <begin position="70"/>
        <end position="92"/>
    </location>
</feature>
<reference evidence="2 3" key="1">
    <citation type="journal article" date="2010" name="J. Bacteriol.">
        <title>Genome sequence of the oligotrophic marine Gammaproteobacterium HTCC2143, isolated from the Oregon Coast.</title>
        <authorList>
            <person name="Oh H.M."/>
            <person name="Kang I."/>
            <person name="Ferriera S."/>
            <person name="Giovannoni S.J."/>
            <person name="Cho J.C."/>
        </authorList>
    </citation>
    <scope>NUCLEOTIDE SEQUENCE [LARGE SCALE GENOMIC DNA]</scope>
    <source>
        <strain evidence="2 3">HTCC2143</strain>
    </source>
</reference>
<keyword evidence="1" id="KW-1133">Transmembrane helix</keyword>
<dbReference type="STRING" id="247633.GP2143_17921"/>
<feature type="transmembrane region" description="Helical" evidence="1">
    <location>
        <begin position="29"/>
        <end position="50"/>
    </location>
</feature>
<dbReference type="AlphaFoldDB" id="A0YAK4"/>
<feature type="transmembrane region" description="Helical" evidence="1">
    <location>
        <begin position="99"/>
        <end position="119"/>
    </location>
</feature>
<gene>
    <name evidence="2" type="ORF">GP2143_17921</name>
</gene>
<comment type="caution">
    <text evidence="2">The sequence shown here is derived from an EMBL/GenBank/DDBJ whole genome shotgun (WGS) entry which is preliminary data.</text>
</comment>
<protein>
    <recommendedName>
        <fullName evidence="4">DUF4345 domain-containing protein</fullName>
    </recommendedName>
</protein>